<dbReference type="Proteomes" id="UP001642720">
    <property type="component" value="Unassembled WGS sequence"/>
</dbReference>
<evidence type="ECO:0000313" key="3">
    <source>
        <dbReference type="Proteomes" id="UP001642720"/>
    </source>
</evidence>
<evidence type="ECO:0000313" key="2">
    <source>
        <dbReference type="EMBL" id="TFB00403.1"/>
    </source>
</evidence>
<dbReference type="GeneID" id="300579390"/>
<feature type="compositionally biased region" description="Low complexity" evidence="1">
    <location>
        <begin position="356"/>
        <end position="370"/>
    </location>
</feature>
<feature type="region of interest" description="Disordered" evidence="1">
    <location>
        <begin position="491"/>
        <end position="510"/>
    </location>
</feature>
<feature type="compositionally biased region" description="Basic and acidic residues" evidence="1">
    <location>
        <begin position="431"/>
        <end position="441"/>
    </location>
</feature>
<feature type="compositionally biased region" description="Basic residues" evidence="1">
    <location>
        <begin position="280"/>
        <end position="295"/>
    </location>
</feature>
<dbReference type="RefSeq" id="XP_073556604.1">
    <property type="nucleotide sequence ID" value="XM_073704940.1"/>
</dbReference>
<feature type="compositionally biased region" description="Basic residues" evidence="1">
    <location>
        <begin position="1"/>
        <end position="15"/>
    </location>
</feature>
<feature type="compositionally biased region" description="Basic and acidic residues" evidence="1">
    <location>
        <begin position="391"/>
        <end position="405"/>
    </location>
</feature>
<protein>
    <submittedName>
        <fullName evidence="2">Uncharacterized protein</fullName>
    </submittedName>
</protein>
<organism evidence="2 3">
    <name type="scientific">Trichoderma ghanense</name>
    <dbReference type="NCBI Taxonomy" id="65468"/>
    <lineage>
        <taxon>Eukaryota</taxon>
        <taxon>Fungi</taxon>
        <taxon>Dikarya</taxon>
        <taxon>Ascomycota</taxon>
        <taxon>Pezizomycotina</taxon>
        <taxon>Sordariomycetes</taxon>
        <taxon>Hypocreomycetidae</taxon>
        <taxon>Hypocreales</taxon>
        <taxon>Hypocreaceae</taxon>
        <taxon>Trichoderma</taxon>
    </lineage>
</organism>
<feature type="compositionally biased region" description="Basic and acidic residues" evidence="1">
    <location>
        <begin position="121"/>
        <end position="136"/>
    </location>
</feature>
<proteinExistence type="predicted"/>
<evidence type="ECO:0000256" key="1">
    <source>
        <dbReference type="SAM" id="MobiDB-lite"/>
    </source>
</evidence>
<feature type="region of interest" description="Disordered" evidence="1">
    <location>
        <begin position="211"/>
        <end position="455"/>
    </location>
</feature>
<feature type="region of interest" description="Disordered" evidence="1">
    <location>
        <begin position="56"/>
        <end position="84"/>
    </location>
</feature>
<feature type="compositionally biased region" description="Low complexity" evidence="1">
    <location>
        <begin position="322"/>
        <end position="337"/>
    </location>
</feature>
<dbReference type="EMBL" id="PPTA01000011">
    <property type="protein sequence ID" value="TFB00403.1"/>
    <property type="molecule type" value="Genomic_DNA"/>
</dbReference>
<feature type="region of interest" description="Disordered" evidence="1">
    <location>
        <begin position="1"/>
        <end position="20"/>
    </location>
</feature>
<keyword evidence="3" id="KW-1185">Reference proteome</keyword>
<reference evidence="2 3" key="1">
    <citation type="submission" date="2018-01" db="EMBL/GenBank/DDBJ databases">
        <title>Genome characterization of the sugarcane-associated fungus Trichoderma ghanense CCMA-1212 and their application in lignocelulose bioconversion.</title>
        <authorList>
            <person name="Steindorff A.S."/>
            <person name="Mendes T.D."/>
            <person name="Vilela E.S.D."/>
            <person name="Rodrigues D.S."/>
            <person name="Formighieri E.F."/>
            <person name="Melo I.S."/>
            <person name="Favaro L.C.L."/>
        </authorList>
    </citation>
    <scope>NUCLEOTIDE SEQUENCE [LARGE SCALE GENOMIC DNA]</scope>
    <source>
        <strain evidence="2 3">CCMA-1212</strain>
    </source>
</reference>
<feature type="region of interest" description="Disordered" evidence="1">
    <location>
        <begin position="121"/>
        <end position="151"/>
    </location>
</feature>
<feature type="compositionally biased region" description="Polar residues" evidence="1">
    <location>
        <begin position="56"/>
        <end position="82"/>
    </location>
</feature>
<name>A0ABY2GZV8_9HYPO</name>
<comment type="caution">
    <text evidence="2">The sequence shown here is derived from an EMBL/GenBank/DDBJ whole genome shotgun (WGS) entry which is preliminary data.</text>
</comment>
<feature type="compositionally biased region" description="Basic and acidic residues" evidence="1">
    <location>
        <begin position="230"/>
        <end position="242"/>
    </location>
</feature>
<sequence length="670" mass="73083">MAPRLRAKPATHARMQRTATQFTELEVTPSRHEEKAQVVGTTIETNHTETLEATAQRVQSGNPFSWSDAGSTSNTHRSSPANISEIPADDVWQFDDLESLDPFSSPVLADSYLPDTIPIRENEAKESNTPRKHIEFSETASTARRSSPFGTSEVRNDIWDFQDSPNAAVSSPNTTNGILESLYVPIDDIYDVTPKKPAPPVPAPAVINQSVHASKAPLQPGKKAKRRQRAKEPIRFDSRTQEIVDVPATKKKTTAPRLPIVRALQESAAASSSPAEGSSKRQRTRKPAKSRQAKKTKPETPSVQINPPPALTTQPAPPSSSPSPVLVRSSSASSDPPCAEKHGAADANPPTSTHVPASISAPASTIAKTTDVSAAVPEPKRHHCPSPAAINERDKESEAEPGEQHKPKRRRVSRQFSVSERGSPVVVKDTAPSRRIEHVPPRGDPAVRSVPEQHPAVQRPCFLRSKSTDRQIEQQHDSAFGDIQGKSSSQWLRRLSDKEPAQKRKSSMGKKLHDEIMKSFLGQTELAHEAPETTMAPAAGGVDITHVNKQIRLTIEQLIARLDDKKAAAYNVANVYRSGAKESLSVIRQRLLRDRDNLAVAFSSQGDVFHKKIKEVKETVKTRSVARAAPASDLDGVLAAHRQARGRVSQGLRALRDECLRDNKAVTGLS</sequence>
<feature type="compositionally biased region" description="Polar residues" evidence="1">
    <location>
        <begin position="138"/>
        <end position="150"/>
    </location>
</feature>
<feature type="compositionally biased region" description="Pro residues" evidence="1">
    <location>
        <begin position="306"/>
        <end position="321"/>
    </location>
</feature>
<feature type="compositionally biased region" description="Low complexity" evidence="1">
    <location>
        <begin position="267"/>
        <end position="277"/>
    </location>
</feature>
<accession>A0ABY2GZV8</accession>
<gene>
    <name evidence="2" type="ORF">CCMA1212_007778</name>
</gene>